<dbReference type="InterPro" id="IPR008030">
    <property type="entry name" value="NmrA-like"/>
</dbReference>
<dbReference type="InterPro" id="IPR051609">
    <property type="entry name" value="NmrA/Isoflavone_reductase-like"/>
</dbReference>
<evidence type="ECO:0000256" key="2">
    <source>
        <dbReference type="ARBA" id="ARBA00023002"/>
    </source>
</evidence>
<evidence type="ECO:0000313" key="4">
    <source>
        <dbReference type="EMBL" id="KAA8567684.1"/>
    </source>
</evidence>
<dbReference type="GO" id="GO:0016491">
    <property type="term" value="F:oxidoreductase activity"/>
    <property type="evidence" value="ECO:0007669"/>
    <property type="project" value="UniProtKB-KW"/>
</dbReference>
<dbReference type="VEuPathDB" id="FungiDB:MFRU_010g01840"/>
<keyword evidence="2" id="KW-0560">Oxidoreductase</keyword>
<dbReference type="InterPro" id="IPR045312">
    <property type="entry name" value="PCBER-like"/>
</dbReference>
<comment type="caution">
    <text evidence="4">The sequence shown here is derived from an EMBL/GenBank/DDBJ whole genome shotgun (WGS) entry which is preliminary data.</text>
</comment>
<accession>A0A5M9JE96</accession>
<dbReference type="EMBL" id="VICG01000010">
    <property type="protein sequence ID" value="KAA8567684.1"/>
    <property type="molecule type" value="Genomic_DNA"/>
</dbReference>
<dbReference type="AlphaFoldDB" id="A0A5M9JE96"/>
<dbReference type="InterPro" id="IPR036291">
    <property type="entry name" value="NAD(P)-bd_dom_sf"/>
</dbReference>
<sequence length="303" mass="32391">MAVIKNVAIAGASGNLGKPILDVLIQSNKFNISVLTRSTSNKSFPPSVTVLPVDFTSVDSITSALQSQKIDAVVSVVGNEGFQGQSLVIDAAVAAGVKRFLPSEFGSDLSNPATKALPVFGHKVATAAHVEAAAAKNPDFTYTYVRTGAFLDWGLQRNFLLDTASGKPTIYDSGNQLFSATTLESIGKAVAAVLEHFEETKNRAVYVQDVATSQNRLLEIAKKFAPEKTWEPVSADTAAIFKSSNEKLAKGEITAEVMIGYIIVSLFGNGYGGKIEKPDNELLGLKEKTEEELEALVKKYISQ</sequence>
<organism evidence="4 5">
    <name type="scientific">Monilinia fructicola</name>
    <name type="common">Brown rot fungus</name>
    <name type="synonym">Ciboria fructicola</name>
    <dbReference type="NCBI Taxonomy" id="38448"/>
    <lineage>
        <taxon>Eukaryota</taxon>
        <taxon>Fungi</taxon>
        <taxon>Dikarya</taxon>
        <taxon>Ascomycota</taxon>
        <taxon>Pezizomycotina</taxon>
        <taxon>Leotiomycetes</taxon>
        <taxon>Helotiales</taxon>
        <taxon>Sclerotiniaceae</taxon>
        <taxon>Monilinia</taxon>
    </lineage>
</organism>
<evidence type="ECO:0000259" key="3">
    <source>
        <dbReference type="Pfam" id="PF05368"/>
    </source>
</evidence>
<dbReference type="PANTHER" id="PTHR47706">
    <property type="entry name" value="NMRA-LIKE FAMILY PROTEIN"/>
    <property type="match status" value="1"/>
</dbReference>
<evidence type="ECO:0000313" key="5">
    <source>
        <dbReference type="Proteomes" id="UP000322873"/>
    </source>
</evidence>
<dbReference type="OrthoDB" id="9974981at2759"/>
<dbReference type="Proteomes" id="UP000322873">
    <property type="component" value="Unassembled WGS sequence"/>
</dbReference>
<keyword evidence="5" id="KW-1185">Reference proteome</keyword>
<reference evidence="4 5" key="1">
    <citation type="submission" date="2019-06" db="EMBL/GenBank/DDBJ databases">
        <title>Genome Sequence of the Brown Rot Fungal Pathogen Monilinia fructicola.</title>
        <authorList>
            <person name="De Miccolis Angelini R.M."/>
            <person name="Landi L."/>
            <person name="Abate D."/>
            <person name="Pollastro S."/>
            <person name="Romanazzi G."/>
            <person name="Faretra F."/>
        </authorList>
    </citation>
    <scope>NUCLEOTIDE SEQUENCE [LARGE SCALE GENOMIC DNA]</scope>
    <source>
        <strain evidence="4 5">Mfrc123</strain>
    </source>
</reference>
<dbReference type="CDD" id="cd05259">
    <property type="entry name" value="PCBER_SDR_a"/>
    <property type="match status" value="1"/>
</dbReference>
<protein>
    <recommendedName>
        <fullName evidence="3">NmrA-like domain-containing protein</fullName>
    </recommendedName>
</protein>
<dbReference type="SUPFAM" id="SSF51735">
    <property type="entry name" value="NAD(P)-binding Rossmann-fold domains"/>
    <property type="match status" value="1"/>
</dbReference>
<keyword evidence="1" id="KW-0521">NADP</keyword>
<dbReference type="Pfam" id="PF05368">
    <property type="entry name" value="NmrA"/>
    <property type="match status" value="1"/>
</dbReference>
<dbReference type="PANTHER" id="PTHR47706:SF1">
    <property type="entry name" value="CIPA-LIKE, PUTATIVE (AFU_ORTHOLOGUE AFUA_1G12460)-RELATED"/>
    <property type="match status" value="1"/>
</dbReference>
<proteinExistence type="predicted"/>
<dbReference type="Gene3D" id="3.90.25.10">
    <property type="entry name" value="UDP-galactose 4-epimerase, domain 1"/>
    <property type="match status" value="1"/>
</dbReference>
<feature type="domain" description="NmrA-like" evidence="3">
    <location>
        <begin position="5"/>
        <end position="225"/>
    </location>
</feature>
<name>A0A5M9JE96_MONFR</name>
<dbReference type="Gene3D" id="3.40.50.720">
    <property type="entry name" value="NAD(P)-binding Rossmann-like Domain"/>
    <property type="match status" value="1"/>
</dbReference>
<evidence type="ECO:0000256" key="1">
    <source>
        <dbReference type="ARBA" id="ARBA00022857"/>
    </source>
</evidence>
<gene>
    <name evidence="4" type="ORF">EYC84_008157</name>
</gene>